<evidence type="ECO:0000256" key="9">
    <source>
        <dbReference type="ARBA" id="ARBA00022989"/>
    </source>
</evidence>
<dbReference type="NCBIfam" id="TIGR00203">
    <property type="entry name" value="cydB"/>
    <property type="match status" value="1"/>
</dbReference>
<evidence type="ECO:0000256" key="10">
    <source>
        <dbReference type="ARBA" id="ARBA00023004"/>
    </source>
</evidence>
<accession>A0ABY1BLQ5</accession>
<dbReference type="PANTHER" id="PTHR43141:SF5">
    <property type="entry name" value="CYTOCHROME BD-I UBIQUINOL OXIDASE SUBUNIT 2"/>
    <property type="match status" value="1"/>
</dbReference>
<protein>
    <submittedName>
        <fullName evidence="13">Cytochrome d ubiquinol oxidase subunit II</fullName>
    </submittedName>
</protein>
<feature type="transmembrane region" description="Helical" evidence="12">
    <location>
        <begin position="335"/>
        <end position="357"/>
    </location>
</feature>
<keyword evidence="3" id="KW-0813">Transport</keyword>
<feature type="transmembrane region" description="Helical" evidence="12">
    <location>
        <begin position="165"/>
        <end position="190"/>
    </location>
</feature>
<feature type="transmembrane region" description="Helical" evidence="12">
    <location>
        <begin position="119"/>
        <end position="145"/>
    </location>
</feature>
<dbReference type="PIRSF" id="PIRSF000267">
    <property type="entry name" value="Cyt_oxidse_sub2"/>
    <property type="match status" value="1"/>
</dbReference>
<evidence type="ECO:0000256" key="7">
    <source>
        <dbReference type="ARBA" id="ARBA00022723"/>
    </source>
</evidence>
<keyword evidence="10" id="KW-0408">Iron</keyword>
<comment type="similarity">
    <text evidence="2">Belongs to the cytochrome ubiquinol oxidase subunit 2 family.</text>
</comment>
<keyword evidence="9 12" id="KW-1133">Transmembrane helix</keyword>
<keyword evidence="14" id="KW-1185">Reference proteome</keyword>
<feature type="transmembrane region" description="Helical" evidence="12">
    <location>
        <begin position="264"/>
        <end position="283"/>
    </location>
</feature>
<feature type="transmembrane region" description="Helical" evidence="12">
    <location>
        <begin position="290"/>
        <end position="315"/>
    </location>
</feature>
<keyword evidence="8" id="KW-0249">Electron transport</keyword>
<name>A0ABY1BLQ5_9PSED</name>
<gene>
    <name evidence="13" type="ORF">SAMN05216600_11631</name>
</gene>
<evidence type="ECO:0000256" key="1">
    <source>
        <dbReference type="ARBA" id="ARBA00004651"/>
    </source>
</evidence>
<dbReference type="Proteomes" id="UP000198512">
    <property type="component" value="Unassembled WGS sequence"/>
</dbReference>
<dbReference type="RefSeq" id="WP_069518595.1">
    <property type="nucleotide sequence ID" value="NZ_FOFP01000016.1"/>
</dbReference>
<evidence type="ECO:0000256" key="3">
    <source>
        <dbReference type="ARBA" id="ARBA00022448"/>
    </source>
</evidence>
<evidence type="ECO:0000256" key="6">
    <source>
        <dbReference type="ARBA" id="ARBA00022692"/>
    </source>
</evidence>
<dbReference type="PANTHER" id="PTHR43141">
    <property type="entry name" value="CYTOCHROME BD2 SUBUNIT II"/>
    <property type="match status" value="1"/>
</dbReference>
<evidence type="ECO:0000256" key="12">
    <source>
        <dbReference type="SAM" id="Phobius"/>
    </source>
</evidence>
<sequence>MFDYETLKLIWWVLIGVLLIGFALTDGFDMGAMALMPFVGKTDNERRVAINTIAPHWDGNQVWFITAGGALFAAWPMVYAVAFSGLYWAMLAVLFALFCRPVGFDYRSKLENQQWRSAWDWALFVGGAAPALLFGVAFGNLFLGLPFRLDELLRSTYEGSFFGLLHPFALLAGVVSLSMLSAHGGAWLMLRTDAALHARARIATRLCSLVYLAAFAAAGLWLATGITGMTLVGGIELGGAINPLAKQVSATNAGWMGNYATYPLMRIAPLLGLAGGLIALLGAQLNRGALAFIGSSLAIVGTICTAGFALFPFVFPSSIDPASSLTLWDAASSHKTLGIMLVVVGIFVPLILAYTLWCYTRMWGRLTDQSIEANPHGLY</sequence>
<dbReference type="EMBL" id="FOFP01000016">
    <property type="protein sequence ID" value="SER14935.1"/>
    <property type="molecule type" value="Genomic_DNA"/>
</dbReference>
<keyword evidence="6 12" id="KW-0812">Transmembrane</keyword>
<evidence type="ECO:0000313" key="13">
    <source>
        <dbReference type="EMBL" id="SER14935.1"/>
    </source>
</evidence>
<dbReference type="InterPro" id="IPR003317">
    <property type="entry name" value="Cyt-d_oxidase_su2"/>
</dbReference>
<keyword evidence="11 12" id="KW-0472">Membrane</keyword>
<comment type="caution">
    <text evidence="13">The sequence shown here is derived from an EMBL/GenBank/DDBJ whole genome shotgun (WGS) entry which is preliminary data.</text>
</comment>
<evidence type="ECO:0000256" key="5">
    <source>
        <dbReference type="ARBA" id="ARBA00022617"/>
    </source>
</evidence>
<feature type="transmembrane region" description="Helical" evidence="12">
    <location>
        <begin position="202"/>
        <end position="223"/>
    </location>
</feature>
<keyword evidence="7" id="KW-0479">Metal-binding</keyword>
<evidence type="ECO:0000256" key="4">
    <source>
        <dbReference type="ARBA" id="ARBA00022475"/>
    </source>
</evidence>
<feature type="transmembrane region" description="Helical" evidence="12">
    <location>
        <begin position="77"/>
        <end position="98"/>
    </location>
</feature>
<evidence type="ECO:0000256" key="2">
    <source>
        <dbReference type="ARBA" id="ARBA00007543"/>
    </source>
</evidence>
<keyword evidence="5" id="KW-0349">Heme</keyword>
<evidence type="ECO:0000256" key="8">
    <source>
        <dbReference type="ARBA" id="ARBA00022982"/>
    </source>
</evidence>
<keyword evidence="4" id="KW-1003">Cell membrane</keyword>
<comment type="subcellular location">
    <subcellularLocation>
        <location evidence="1">Cell membrane</location>
        <topology evidence="1">Multi-pass membrane protein</topology>
    </subcellularLocation>
</comment>
<organism evidence="13 14">
    <name type="scientific">Pseudomonas cuatrocienegasensis</name>
    <dbReference type="NCBI Taxonomy" id="543360"/>
    <lineage>
        <taxon>Bacteria</taxon>
        <taxon>Pseudomonadati</taxon>
        <taxon>Pseudomonadota</taxon>
        <taxon>Gammaproteobacteria</taxon>
        <taxon>Pseudomonadales</taxon>
        <taxon>Pseudomonadaceae</taxon>
        <taxon>Pseudomonas</taxon>
    </lineage>
</organism>
<feature type="transmembrane region" description="Helical" evidence="12">
    <location>
        <begin position="9"/>
        <end position="28"/>
    </location>
</feature>
<reference evidence="13 14" key="1">
    <citation type="submission" date="2016-10" db="EMBL/GenBank/DDBJ databases">
        <authorList>
            <person name="Varghese N."/>
            <person name="Submissions S."/>
        </authorList>
    </citation>
    <scope>NUCLEOTIDE SEQUENCE [LARGE SCALE GENOMIC DNA]</scope>
    <source>
        <strain evidence="13 14">CIP 109853</strain>
    </source>
</reference>
<dbReference type="Pfam" id="PF02322">
    <property type="entry name" value="Cyt_bd_oxida_II"/>
    <property type="match status" value="1"/>
</dbReference>
<proteinExistence type="inferred from homology"/>
<evidence type="ECO:0000256" key="11">
    <source>
        <dbReference type="ARBA" id="ARBA00023136"/>
    </source>
</evidence>
<evidence type="ECO:0000313" key="14">
    <source>
        <dbReference type="Proteomes" id="UP000198512"/>
    </source>
</evidence>